<name>A0A6C2U2U9_PONDE</name>
<dbReference type="PANTHER" id="PTHR33608">
    <property type="entry name" value="BLL2464 PROTEIN"/>
    <property type="match status" value="1"/>
</dbReference>
<dbReference type="Proteomes" id="UP000366872">
    <property type="component" value="Unassembled WGS sequence"/>
</dbReference>
<dbReference type="Pfam" id="PF01882">
    <property type="entry name" value="DUF58"/>
    <property type="match status" value="1"/>
</dbReference>
<dbReference type="PANTHER" id="PTHR33608:SF3">
    <property type="entry name" value="SLR2013 PROTEIN"/>
    <property type="match status" value="1"/>
</dbReference>
<protein>
    <recommendedName>
        <fullName evidence="1">DUF58 domain-containing protein</fullName>
    </recommendedName>
</protein>
<organism evidence="2 3">
    <name type="scientific">Pontiella desulfatans</name>
    <dbReference type="NCBI Taxonomy" id="2750659"/>
    <lineage>
        <taxon>Bacteria</taxon>
        <taxon>Pseudomonadati</taxon>
        <taxon>Kiritimatiellota</taxon>
        <taxon>Kiritimatiellia</taxon>
        <taxon>Kiritimatiellales</taxon>
        <taxon>Pontiellaceae</taxon>
        <taxon>Pontiella</taxon>
    </lineage>
</organism>
<accession>A0A6C2U2U9</accession>
<dbReference type="EMBL" id="CAAHFG010000001">
    <property type="protein sequence ID" value="VGO14328.1"/>
    <property type="molecule type" value="Genomic_DNA"/>
</dbReference>
<evidence type="ECO:0000313" key="2">
    <source>
        <dbReference type="EMBL" id="VGO14328.1"/>
    </source>
</evidence>
<keyword evidence="3" id="KW-1185">Reference proteome</keyword>
<reference evidence="2 3" key="1">
    <citation type="submission" date="2019-04" db="EMBL/GenBank/DDBJ databases">
        <authorList>
            <person name="Van Vliet M D."/>
        </authorList>
    </citation>
    <scope>NUCLEOTIDE SEQUENCE [LARGE SCALE GENOMIC DNA]</scope>
    <source>
        <strain evidence="2 3">F1</strain>
    </source>
</reference>
<dbReference type="InterPro" id="IPR002881">
    <property type="entry name" value="DUF58"/>
</dbReference>
<dbReference type="AlphaFoldDB" id="A0A6C2U2U9"/>
<evidence type="ECO:0000259" key="1">
    <source>
        <dbReference type="Pfam" id="PF01882"/>
    </source>
</evidence>
<gene>
    <name evidence="2" type="ORF">PDESU_02887</name>
</gene>
<evidence type="ECO:0000313" key="3">
    <source>
        <dbReference type="Proteomes" id="UP000366872"/>
    </source>
</evidence>
<feature type="domain" description="DUF58" evidence="1">
    <location>
        <begin position="200"/>
        <end position="377"/>
    </location>
</feature>
<proteinExistence type="predicted"/>
<sequence length="446" mass="50033">MIVPSNRLLVATAAVLVPYAVVAAFSPAVFLAGAIGVGGLLLLVLADAAASSRRLVGVEIEAPGIVRLSKRVQGAIELRVKSVGRSFKAIRFGLPLPASVTSDREHFRMALPKADCWYKLKWMVEPIDCGKYVLDSCCLEVPSALGFWWVRRLVPVDSEMRVYPNLRRERKSAAALFLNRGDYGGHLWRQVSKGREFEKLREYIPGDTYQDIHWKTTAKRQHPVTKVYQIERTQEVYVILDSSRLSARRVQVPDTDEQVTLLERYIGSALMLAVAAESQGDLFGLVEFGSKPHLFLKASRGKAHFDTCRNALYTLLPEEASPDFDELVSFVRTRLRKRALLVFLTSLDDAAEAERFKESIPVLSRHHLAIVNMMNPEGASPLFTGEPAGAVAELYGRLGGHIAWRKLHELELHLHNIGVQFNLLDNEHLSADLVTQYMQIKQRQLI</sequence>